<dbReference type="GO" id="GO:0022857">
    <property type="term" value="F:transmembrane transporter activity"/>
    <property type="evidence" value="ECO:0007669"/>
    <property type="project" value="InterPro"/>
</dbReference>
<sequence length="483" mass="52125">MPSYRASRLLALFTLQFGGLHSLSNLLTDSSTMIDSASYQPVDNLKPQATARSVKAPRHRATGGQNWNHPNSNIWKVMACCWSFFVMGANDSASGLRSYYELSYIAVSVIFLSPLIGYVVAAIVDTKIYQCMGRRGVAVIAPACHLVAYIINCFYPPYPVLVITLALAGIGNGLTDSAWNSWASSMKHASQVLGCLHAAFGLGAVMTPLVLTSLVSQGGLPWYYFYYVMIGCAAVELITSVAAFWDMPAATPTQLPADSWKAEPIIQHSDLRDTLSQNPSARVTWICSVFLFLYVGIELGLAGWAVTFMADVKHEAPFASGLTAAWFWLGLSLGRIALGFVTPRLGERLAIILYILSEVACGLVIHFVPNVVVAAVATAMQGFFLGPLFPAIVYATVRLLPEHMHVTAVGVATGFSSLGSSILPFLVGVVAEAHGVRLLQPFVMVLSALILALWVCLPRFPNIGSVRGADEAICMQHTFYHGP</sequence>
<evidence type="ECO:0000313" key="11">
    <source>
        <dbReference type="Proteomes" id="UP000249829"/>
    </source>
</evidence>
<keyword evidence="4 7" id="KW-0812">Transmembrane</keyword>
<feature type="transmembrane region" description="Helical" evidence="7">
    <location>
        <begin position="283"/>
        <end position="306"/>
    </location>
</feature>
<feature type="transmembrane region" description="Helical" evidence="7">
    <location>
        <begin position="136"/>
        <end position="152"/>
    </location>
</feature>
<keyword evidence="3" id="KW-0813">Transport</keyword>
<dbReference type="AlphaFoldDB" id="A0A2V5HH42"/>
<feature type="transmembrane region" description="Helical" evidence="7">
    <location>
        <begin position="438"/>
        <end position="457"/>
    </location>
</feature>
<dbReference type="GO" id="GO:0016020">
    <property type="term" value="C:membrane"/>
    <property type="evidence" value="ECO:0007669"/>
    <property type="project" value="TreeGrafter"/>
</dbReference>
<protein>
    <submittedName>
        <fullName evidence="10">MFS general substrate transporter</fullName>
    </submittedName>
</protein>
<feature type="domain" description="Major facilitator superfamily (MFS) profile" evidence="9">
    <location>
        <begin position="284"/>
        <end position="483"/>
    </location>
</feature>
<feature type="signal peptide" evidence="8">
    <location>
        <begin position="1"/>
        <end position="22"/>
    </location>
</feature>
<dbReference type="GO" id="GO:0012505">
    <property type="term" value="C:endomembrane system"/>
    <property type="evidence" value="ECO:0007669"/>
    <property type="project" value="UniProtKB-SubCell"/>
</dbReference>
<dbReference type="PROSITE" id="PS50850">
    <property type="entry name" value="MFS"/>
    <property type="match status" value="1"/>
</dbReference>
<evidence type="ECO:0000256" key="4">
    <source>
        <dbReference type="ARBA" id="ARBA00022692"/>
    </source>
</evidence>
<feature type="transmembrane region" description="Helical" evidence="7">
    <location>
        <begin position="158"/>
        <end position="179"/>
    </location>
</feature>
<feature type="transmembrane region" description="Helical" evidence="7">
    <location>
        <begin position="374"/>
        <end position="394"/>
    </location>
</feature>
<proteinExistence type="inferred from homology"/>
<keyword evidence="11" id="KW-1185">Reference proteome</keyword>
<dbReference type="InterPro" id="IPR036259">
    <property type="entry name" value="MFS_trans_sf"/>
</dbReference>
<dbReference type="PANTHER" id="PTHR23514">
    <property type="entry name" value="BYPASS OF STOP CODON PROTEIN 6"/>
    <property type="match status" value="1"/>
</dbReference>
<evidence type="ECO:0000259" key="9">
    <source>
        <dbReference type="PROSITE" id="PS50850"/>
    </source>
</evidence>
<evidence type="ECO:0000256" key="1">
    <source>
        <dbReference type="ARBA" id="ARBA00004127"/>
    </source>
</evidence>
<feature type="transmembrane region" description="Helical" evidence="7">
    <location>
        <begin position="102"/>
        <end position="124"/>
    </location>
</feature>
<feature type="transmembrane region" description="Helical" evidence="7">
    <location>
        <begin position="191"/>
        <end position="211"/>
    </location>
</feature>
<dbReference type="OMA" id="ADEAICM"/>
<comment type="similarity">
    <text evidence="2">Belongs to the major facilitator superfamily.</text>
</comment>
<evidence type="ECO:0000256" key="5">
    <source>
        <dbReference type="ARBA" id="ARBA00022989"/>
    </source>
</evidence>
<dbReference type="PANTHER" id="PTHR23514:SF3">
    <property type="entry name" value="BYPASS OF STOP CODON PROTEIN 6"/>
    <property type="match status" value="1"/>
</dbReference>
<evidence type="ECO:0000256" key="3">
    <source>
        <dbReference type="ARBA" id="ARBA00022448"/>
    </source>
</evidence>
<gene>
    <name evidence="10" type="ORF">BO99DRAFT_452369</name>
</gene>
<dbReference type="SUPFAM" id="SSF103473">
    <property type="entry name" value="MFS general substrate transporter"/>
    <property type="match status" value="1"/>
</dbReference>
<evidence type="ECO:0000313" key="10">
    <source>
        <dbReference type="EMBL" id="PYI21822.1"/>
    </source>
</evidence>
<name>A0A2V5HH42_ASPV1</name>
<dbReference type="InterPro" id="IPR051788">
    <property type="entry name" value="MFS_Transporter"/>
</dbReference>
<feature type="transmembrane region" description="Helical" evidence="7">
    <location>
        <begin position="350"/>
        <end position="368"/>
    </location>
</feature>
<accession>A0A2V5HH42</accession>
<evidence type="ECO:0000256" key="6">
    <source>
        <dbReference type="ARBA" id="ARBA00023136"/>
    </source>
</evidence>
<reference evidence="10 11" key="1">
    <citation type="submission" date="2018-02" db="EMBL/GenBank/DDBJ databases">
        <title>The genomes of Aspergillus section Nigri reveals drivers in fungal speciation.</title>
        <authorList>
            <consortium name="DOE Joint Genome Institute"/>
            <person name="Vesth T.C."/>
            <person name="Nybo J."/>
            <person name="Theobald S."/>
            <person name="Brandl J."/>
            <person name="Frisvad J.C."/>
            <person name="Nielsen K.F."/>
            <person name="Lyhne E.K."/>
            <person name="Kogle M.E."/>
            <person name="Kuo A."/>
            <person name="Riley R."/>
            <person name="Clum A."/>
            <person name="Nolan M."/>
            <person name="Lipzen A."/>
            <person name="Salamov A."/>
            <person name="Henrissat B."/>
            <person name="Wiebenga A."/>
            <person name="De vries R.P."/>
            <person name="Grigoriev I.V."/>
            <person name="Mortensen U.H."/>
            <person name="Andersen M.R."/>
            <person name="Baker S.E."/>
        </authorList>
    </citation>
    <scope>NUCLEOTIDE SEQUENCE [LARGE SCALE GENOMIC DNA]</scope>
    <source>
        <strain evidence="10 11">CBS 115571</strain>
    </source>
</reference>
<evidence type="ECO:0000256" key="7">
    <source>
        <dbReference type="SAM" id="Phobius"/>
    </source>
</evidence>
<organism evidence="10 11">
    <name type="scientific">Aspergillus violaceofuscus (strain CBS 115571)</name>
    <dbReference type="NCBI Taxonomy" id="1450538"/>
    <lineage>
        <taxon>Eukaryota</taxon>
        <taxon>Fungi</taxon>
        <taxon>Dikarya</taxon>
        <taxon>Ascomycota</taxon>
        <taxon>Pezizomycotina</taxon>
        <taxon>Eurotiomycetes</taxon>
        <taxon>Eurotiomycetidae</taxon>
        <taxon>Eurotiales</taxon>
        <taxon>Aspergillaceae</taxon>
        <taxon>Aspergillus</taxon>
    </lineage>
</organism>
<keyword evidence="5 7" id="KW-1133">Transmembrane helix</keyword>
<dbReference type="FunFam" id="1.20.1250.20:FF:000286">
    <property type="entry name" value="MFS efflux transporter"/>
    <property type="match status" value="1"/>
</dbReference>
<dbReference type="EMBL" id="KZ825114">
    <property type="protein sequence ID" value="PYI21822.1"/>
    <property type="molecule type" value="Genomic_DNA"/>
</dbReference>
<evidence type="ECO:0000256" key="8">
    <source>
        <dbReference type="SAM" id="SignalP"/>
    </source>
</evidence>
<dbReference type="FunFam" id="1.20.1250.20:FF:000308">
    <property type="entry name" value="MFS efflux transporter"/>
    <property type="match status" value="1"/>
</dbReference>
<feature type="transmembrane region" description="Helical" evidence="7">
    <location>
        <begin position="223"/>
        <end position="245"/>
    </location>
</feature>
<feature type="transmembrane region" description="Helical" evidence="7">
    <location>
        <begin position="406"/>
        <end position="426"/>
    </location>
</feature>
<dbReference type="STRING" id="1450538.A0A2V5HH42"/>
<keyword evidence="6 7" id="KW-0472">Membrane</keyword>
<dbReference type="InterPro" id="IPR020846">
    <property type="entry name" value="MFS_dom"/>
</dbReference>
<comment type="subcellular location">
    <subcellularLocation>
        <location evidence="1">Endomembrane system</location>
        <topology evidence="1">Multi-pass membrane protein</topology>
    </subcellularLocation>
</comment>
<feature type="chain" id="PRO_5016112646" evidence="8">
    <location>
        <begin position="23"/>
        <end position="483"/>
    </location>
</feature>
<dbReference type="Proteomes" id="UP000249829">
    <property type="component" value="Unassembled WGS sequence"/>
</dbReference>
<keyword evidence="8" id="KW-0732">Signal</keyword>
<dbReference type="Gene3D" id="1.20.1250.20">
    <property type="entry name" value="MFS general substrate transporter like domains"/>
    <property type="match status" value="2"/>
</dbReference>
<dbReference type="InterPro" id="IPR011701">
    <property type="entry name" value="MFS"/>
</dbReference>
<feature type="transmembrane region" description="Helical" evidence="7">
    <location>
        <begin position="318"/>
        <end position="338"/>
    </location>
</feature>
<dbReference type="Pfam" id="PF07690">
    <property type="entry name" value="MFS_1"/>
    <property type="match status" value="1"/>
</dbReference>
<evidence type="ECO:0000256" key="2">
    <source>
        <dbReference type="ARBA" id="ARBA00008335"/>
    </source>
</evidence>